<name>A0A167LRN3_PHYB8</name>
<dbReference type="AlphaFoldDB" id="A0A167LRN3"/>
<dbReference type="InParanoid" id="A0A167LRN3"/>
<protein>
    <submittedName>
        <fullName evidence="2">Uncharacterized protein</fullName>
    </submittedName>
</protein>
<feature type="transmembrane region" description="Helical" evidence="1">
    <location>
        <begin position="37"/>
        <end position="58"/>
    </location>
</feature>
<dbReference type="EMBL" id="KV440987">
    <property type="protein sequence ID" value="OAD70956.1"/>
    <property type="molecule type" value="Genomic_DNA"/>
</dbReference>
<sequence>MTGIRPIPPYPSEEYKDLLAKMPSVLDLDKTMNPKHLPLFLLVVLLLPPVLLTEFLMASPLKSAVKRKTRSFLNSSNPAIFSANEAKLKWTTDVHSNKSPNKKTVANLLGYLIPKFAGEGIKKSKFRVMLHIKFRGRIRKVRKDPKADVDFLMKRNCSGLMIKSEMSVDESDDEFPRRPSKFIVKFNKLIIIDDIVKENLGSNIRQLLNTNLISFSEKPVPDDVASRFPPWNLRYGPQ</sequence>
<keyword evidence="1" id="KW-1133">Transmembrane helix</keyword>
<dbReference type="GeneID" id="28992934"/>
<organism evidence="2 3">
    <name type="scientific">Phycomyces blakesleeanus (strain ATCC 8743b / DSM 1359 / FGSC 10004 / NBRC 33097 / NRRL 1555)</name>
    <dbReference type="NCBI Taxonomy" id="763407"/>
    <lineage>
        <taxon>Eukaryota</taxon>
        <taxon>Fungi</taxon>
        <taxon>Fungi incertae sedis</taxon>
        <taxon>Mucoromycota</taxon>
        <taxon>Mucoromycotina</taxon>
        <taxon>Mucoromycetes</taxon>
        <taxon>Mucorales</taxon>
        <taxon>Phycomycetaceae</taxon>
        <taxon>Phycomyces</taxon>
    </lineage>
</organism>
<dbReference type="RefSeq" id="XP_018288996.1">
    <property type="nucleotide sequence ID" value="XM_018432028.1"/>
</dbReference>
<evidence type="ECO:0000256" key="1">
    <source>
        <dbReference type="SAM" id="Phobius"/>
    </source>
</evidence>
<reference evidence="3" key="1">
    <citation type="submission" date="2015-06" db="EMBL/GenBank/DDBJ databases">
        <title>Expansion of signal transduction pathways in fungi by whole-genome duplication.</title>
        <authorList>
            <consortium name="DOE Joint Genome Institute"/>
            <person name="Corrochano L.M."/>
            <person name="Kuo A."/>
            <person name="Marcet-Houben M."/>
            <person name="Polaino S."/>
            <person name="Salamov A."/>
            <person name="Villalobos J.M."/>
            <person name="Alvarez M.I."/>
            <person name="Avalos J."/>
            <person name="Benito E.P."/>
            <person name="Benoit I."/>
            <person name="Burger G."/>
            <person name="Camino L.P."/>
            <person name="Canovas D."/>
            <person name="Cerda-Olmedo E."/>
            <person name="Cheng J.-F."/>
            <person name="Dominguez A."/>
            <person name="Elias M."/>
            <person name="Eslava A.P."/>
            <person name="Glaser F."/>
            <person name="Grimwood J."/>
            <person name="Gutierrez G."/>
            <person name="Heitman J."/>
            <person name="Henrissat B."/>
            <person name="Iturriaga E.A."/>
            <person name="Lang B.F."/>
            <person name="Lavin J.L."/>
            <person name="Lee S."/>
            <person name="Li W."/>
            <person name="Lindquist E."/>
            <person name="Lopez-Garcia S."/>
            <person name="Luque E.M."/>
            <person name="Marcos A.T."/>
            <person name="Martin J."/>
            <person name="McCluskey K."/>
            <person name="Medina H.R."/>
            <person name="Miralles-Duran A."/>
            <person name="Miyazaki A."/>
            <person name="Munoz-Torres E."/>
            <person name="Oguiza J.A."/>
            <person name="Ohm R."/>
            <person name="Olmedo M."/>
            <person name="Orejas M."/>
            <person name="Ortiz-Castellanos L."/>
            <person name="Pisabarro A.G."/>
            <person name="Rodriguez-Romero J."/>
            <person name="Ruiz-Herrera J."/>
            <person name="Ruiz-Vazquez R."/>
            <person name="Sanz C."/>
            <person name="Schackwitz W."/>
            <person name="Schmutz J."/>
            <person name="Shahriari M."/>
            <person name="Shelest E."/>
            <person name="Silva-Franco F."/>
            <person name="Soanes D."/>
            <person name="Syed K."/>
            <person name="Tagua V.G."/>
            <person name="Talbot N.J."/>
            <person name="Thon M."/>
            <person name="De vries R.P."/>
            <person name="Wiebenga A."/>
            <person name="Yadav J.S."/>
            <person name="Braun E.L."/>
            <person name="Baker S."/>
            <person name="Garre V."/>
            <person name="Horwitz B."/>
            <person name="Torres-Martinez S."/>
            <person name="Idnurm A."/>
            <person name="Herrera-Estrella A."/>
            <person name="Gabaldon T."/>
            <person name="Grigoriev I.V."/>
        </authorList>
    </citation>
    <scope>NUCLEOTIDE SEQUENCE [LARGE SCALE GENOMIC DNA]</scope>
    <source>
        <strain evidence="3">NRRL 1555(-)</strain>
    </source>
</reference>
<evidence type="ECO:0000313" key="3">
    <source>
        <dbReference type="Proteomes" id="UP000077315"/>
    </source>
</evidence>
<keyword evidence="1" id="KW-0812">Transmembrane</keyword>
<keyword evidence="1" id="KW-0472">Membrane</keyword>
<keyword evidence="3" id="KW-1185">Reference proteome</keyword>
<dbReference type="VEuPathDB" id="FungiDB:PHYBLDRAFT_148175"/>
<dbReference type="Proteomes" id="UP000077315">
    <property type="component" value="Unassembled WGS sequence"/>
</dbReference>
<accession>A0A167LRN3</accession>
<evidence type="ECO:0000313" key="2">
    <source>
        <dbReference type="EMBL" id="OAD70956.1"/>
    </source>
</evidence>
<proteinExistence type="predicted"/>
<gene>
    <name evidence="2" type="ORF">PHYBLDRAFT_148175</name>
</gene>